<evidence type="ECO:0000313" key="2">
    <source>
        <dbReference type="EMBL" id="KRK65069.1"/>
    </source>
</evidence>
<dbReference type="STRING" id="1423811.FC72_GL001696"/>
<feature type="transmembrane region" description="Helical" evidence="1">
    <location>
        <begin position="12"/>
        <end position="31"/>
    </location>
</feature>
<keyword evidence="1" id="KW-0472">Membrane</keyword>
<dbReference type="RefSeq" id="WP_057764842.1">
    <property type="nucleotide sequence ID" value="NZ_AZDG01000005.1"/>
</dbReference>
<dbReference type="AlphaFoldDB" id="A0A0R1J0N0"/>
<dbReference type="GO" id="GO:0005886">
    <property type="term" value="C:plasma membrane"/>
    <property type="evidence" value="ECO:0007669"/>
    <property type="project" value="TreeGrafter"/>
</dbReference>
<gene>
    <name evidence="2" type="ORF">FC72_GL001696</name>
</gene>
<protein>
    <recommendedName>
        <fullName evidence="4">Integral membrane protein</fullName>
    </recommendedName>
</protein>
<evidence type="ECO:0000313" key="3">
    <source>
        <dbReference type="Proteomes" id="UP000050929"/>
    </source>
</evidence>
<name>A0A0R1J0N0_9LACO</name>
<dbReference type="PANTHER" id="PTHR34989:SF1">
    <property type="entry name" value="PROTEIN HDED"/>
    <property type="match status" value="1"/>
</dbReference>
<feature type="transmembrane region" description="Helical" evidence="1">
    <location>
        <begin position="124"/>
        <end position="144"/>
    </location>
</feature>
<dbReference type="EMBL" id="AZDG01000005">
    <property type="protein sequence ID" value="KRK65069.1"/>
    <property type="molecule type" value="Genomic_DNA"/>
</dbReference>
<feature type="transmembrane region" description="Helical" evidence="1">
    <location>
        <begin position="94"/>
        <end position="112"/>
    </location>
</feature>
<reference evidence="2 3" key="1">
    <citation type="journal article" date="2015" name="Genome Announc.">
        <title>Expanding the biotechnology potential of lactobacilli through comparative genomics of 213 strains and associated genera.</title>
        <authorList>
            <person name="Sun Z."/>
            <person name="Harris H.M."/>
            <person name="McCann A."/>
            <person name="Guo C."/>
            <person name="Argimon S."/>
            <person name="Zhang W."/>
            <person name="Yang X."/>
            <person name="Jeffery I.B."/>
            <person name="Cooney J.C."/>
            <person name="Kagawa T.F."/>
            <person name="Liu W."/>
            <person name="Song Y."/>
            <person name="Salvetti E."/>
            <person name="Wrobel A."/>
            <person name="Rasinkangas P."/>
            <person name="Parkhill J."/>
            <person name="Rea M.C."/>
            <person name="O'Sullivan O."/>
            <person name="Ritari J."/>
            <person name="Douillard F.P."/>
            <person name="Paul Ross R."/>
            <person name="Yang R."/>
            <person name="Briner A.E."/>
            <person name="Felis G.E."/>
            <person name="de Vos W.M."/>
            <person name="Barrangou R."/>
            <person name="Klaenhammer T.R."/>
            <person name="Caufield P.W."/>
            <person name="Cui Y."/>
            <person name="Zhang H."/>
            <person name="O'Toole P.W."/>
        </authorList>
    </citation>
    <scope>NUCLEOTIDE SEQUENCE [LARGE SCALE GENOMIC DNA]</scope>
    <source>
        <strain evidence="2 3">DSM 20183</strain>
    </source>
</reference>
<dbReference type="Pfam" id="PF03729">
    <property type="entry name" value="DUF308"/>
    <property type="match status" value="2"/>
</dbReference>
<dbReference type="PANTHER" id="PTHR34989">
    <property type="entry name" value="PROTEIN HDED"/>
    <property type="match status" value="1"/>
</dbReference>
<dbReference type="Proteomes" id="UP000050929">
    <property type="component" value="Unassembled WGS sequence"/>
</dbReference>
<dbReference type="OrthoDB" id="2325981at2"/>
<dbReference type="InterPro" id="IPR005325">
    <property type="entry name" value="DUF308_memb"/>
</dbReference>
<feature type="transmembrane region" description="Helical" evidence="1">
    <location>
        <begin position="68"/>
        <end position="88"/>
    </location>
</feature>
<dbReference type="PATRIC" id="fig|1423811.3.peg.1731"/>
<feature type="transmembrane region" description="Helical" evidence="1">
    <location>
        <begin position="150"/>
        <end position="170"/>
    </location>
</feature>
<sequence length="173" mass="19618">MNLPKRRIDWFGLIFGILSLYVGYLVVWYPLNSLSTIAYILGFAAILRGVYQLWFGSQMGRFLGSNNGWTILAAIANIIIGIIFIAHINVGVGVTIYMFAIWFLLDACFQLLTSRFYHFFGKKYYWLIVIVGILNLIFAIILLFNPILAGGVIVFMLAFFFFATGIAEIIEAF</sequence>
<keyword evidence="1" id="KW-0812">Transmembrane</keyword>
<evidence type="ECO:0000256" key="1">
    <source>
        <dbReference type="SAM" id="Phobius"/>
    </source>
</evidence>
<proteinExistence type="predicted"/>
<accession>A0A0R1J0N0</accession>
<organism evidence="2 3">
    <name type="scientific">Companilactobacillus tucceti DSM 20183</name>
    <dbReference type="NCBI Taxonomy" id="1423811"/>
    <lineage>
        <taxon>Bacteria</taxon>
        <taxon>Bacillati</taxon>
        <taxon>Bacillota</taxon>
        <taxon>Bacilli</taxon>
        <taxon>Lactobacillales</taxon>
        <taxon>Lactobacillaceae</taxon>
        <taxon>Companilactobacillus</taxon>
    </lineage>
</organism>
<keyword evidence="3" id="KW-1185">Reference proteome</keyword>
<comment type="caution">
    <text evidence="2">The sequence shown here is derived from an EMBL/GenBank/DDBJ whole genome shotgun (WGS) entry which is preliminary data.</text>
</comment>
<dbReference type="InterPro" id="IPR052712">
    <property type="entry name" value="Acid_resist_chaperone_HdeD"/>
</dbReference>
<feature type="transmembrane region" description="Helical" evidence="1">
    <location>
        <begin position="37"/>
        <end position="56"/>
    </location>
</feature>
<keyword evidence="1" id="KW-1133">Transmembrane helix</keyword>
<evidence type="ECO:0008006" key="4">
    <source>
        <dbReference type="Google" id="ProtNLM"/>
    </source>
</evidence>